<comment type="caution">
    <text evidence="5">The sequence shown here is derived from an EMBL/GenBank/DDBJ whole genome shotgun (WGS) entry which is preliminary data.</text>
</comment>
<dbReference type="InterPro" id="IPR013341">
    <property type="entry name" value="Mandelate_racemase_N_dom"/>
</dbReference>
<dbReference type="SFLD" id="SFLDG00179">
    <property type="entry name" value="mandelate_racemase"/>
    <property type="match status" value="1"/>
</dbReference>
<sequence length="373" mass="39912">MERAVAEAAARTCDLRLRGVTCTPVEVPLRYVLGTSAATVRAAPLLLVDVHTEQGITGRSYVFCYRRSGAKPIASLVEDAAEIVRGETIAPVAFAAKLQRRFALVGVTGLVRMALSAFDMALWDAMAVAAGVPLATLLGAAPRPVRAYNSCGLGLMAPPAAADEAEALLEGGMQAVKLRLGYATLAEDLAVTRAVRKRLPDAVQLMVDYNQALSRFEALERGRALQSEGVAWLEEPIRHDDLPGNAEIARTLDLPLQLGENFDGPKDLLRALQAQACDLVMPDVARIGGVTGWMQAAGVAEAHGIPMSSHLMPEVSAHLLAATPTCHFLEYVDWTDAIAAEPVKIVDGHWPVGDKPGTGLAWDRQAVERFRMP</sequence>
<dbReference type="Pfam" id="PF13378">
    <property type="entry name" value="MR_MLE_C"/>
    <property type="match status" value="1"/>
</dbReference>
<feature type="domain" description="Mandelate racemase/muconate lactonizing enzyme C-terminal" evidence="4">
    <location>
        <begin position="158"/>
        <end position="255"/>
    </location>
</feature>
<dbReference type="InterPro" id="IPR013342">
    <property type="entry name" value="Mandelate_racemase_C"/>
</dbReference>
<evidence type="ECO:0000313" key="6">
    <source>
        <dbReference type="Proteomes" id="UP000608513"/>
    </source>
</evidence>
<dbReference type="InterPro" id="IPR046945">
    <property type="entry name" value="RHMD-like"/>
</dbReference>
<dbReference type="EMBL" id="JACORT010000012">
    <property type="protein sequence ID" value="MBC5785791.1"/>
    <property type="molecule type" value="Genomic_DNA"/>
</dbReference>
<dbReference type="GO" id="GO:0016052">
    <property type="term" value="P:carbohydrate catabolic process"/>
    <property type="evidence" value="ECO:0007669"/>
    <property type="project" value="TreeGrafter"/>
</dbReference>
<evidence type="ECO:0000259" key="4">
    <source>
        <dbReference type="SMART" id="SM00922"/>
    </source>
</evidence>
<evidence type="ECO:0000256" key="3">
    <source>
        <dbReference type="ARBA" id="ARBA00022842"/>
    </source>
</evidence>
<dbReference type="AlphaFoldDB" id="A0A923MVH2"/>
<keyword evidence="6" id="KW-1185">Reference proteome</keyword>
<dbReference type="Proteomes" id="UP000608513">
    <property type="component" value="Unassembled WGS sequence"/>
</dbReference>
<evidence type="ECO:0000256" key="2">
    <source>
        <dbReference type="ARBA" id="ARBA00022723"/>
    </source>
</evidence>
<evidence type="ECO:0000313" key="5">
    <source>
        <dbReference type="EMBL" id="MBC5785791.1"/>
    </source>
</evidence>
<reference evidence="5" key="1">
    <citation type="submission" date="2020-08" db="EMBL/GenBank/DDBJ databases">
        <title>Ramlibacter sp. USB13 16S ribosomal RNA gene genome sequencing and assembly.</title>
        <authorList>
            <person name="Kang M."/>
        </authorList>
    </citation>
    <scope>NUCLEOTIDE SEQUENCE</scope>
    <source>
        <strain evidence="5">USB13</strain>
    </source>
</reference>
<evidence type="ECO:0000256" key="1">
    <source>
        <dbReference type="ARBA" id="ARBA00001946"/>
    </source>
</evidence>
<accession>A0A923MVH2</accession>
<dbReference type="InterPro" id="IPR029017">
    <property type="entry name" value="Enolase-like_N"/>
</dbReference>
<dbReference type="InterPro" id="IPR029065">
    <property type="entry name" value="Enolase_C-like"/>
</dbReference>
<dbReference type="GO" id="GO:0000287">
    <property type="term" value="F:magnesium ion binding"/>
    <property type="evidence" value="ECO:0007669"/>
    <property type="project" value="TreeGrafter"/>
</dbReference>
<dbReference type="PANTHER" id="PTHR13794">
    <property type="entry name" value="ENOLASE SUPERFAMILY, MANDELATE RACEMASE"/>
    <property type="match status" value="1"/>
</dbReference>
<dbReference type="Pfam" id="PF02746">
    <property type="entry name" value="MR_MLE_N"/>
    <property type="match status" value="1"/>
</dbReference>
<gene>
    <name evidence="5" type="ORF">H8N03_22820</name>
</gene>
<dbReference type="PROSITE" id="PS00909">
    <property type="entry name" value="MR_MLE_2"/>
    <property type="match status" value="1"/>
</dbReference>
<dbReference type="SMART" id="SM00922">
    <property type="entry name" value="MR_MLE"/>
    <property type="match status" value="1"/>
</dbReference>
<keyword evidence="2" id="KW-0479">Metal-binding</keyword>
<comment type="cofactor">
    <cofactor evidence="1">
        <name>Mg(2+)</name>
        <dbReference type="ChEBI" id="CHEBI:18420"/>
    </cofactor>
</comment>
<dbReference type="PANTHER" id="PTHR13794:SF58">
    <property type="entry name" value="MITOCHONDRIAL ENOLASE SUPERFAMILY MEMBER 1"/>
    <property type="match status" value="1"/>
</dbReference>
<protein>
    <submittedName>
        <fullName evidence="5">Mandelate racemase</fullName>
    </submittedName>
</protein>
<keyword evidence="3" id="KW-0460">Magnesium</keyword>
<dbReference type="SFLD" id="SFLDS00001">
    <property type="entry name" value="Enolase"/>
    <property type="match status" value="1"/>
</dbReference>
<dbReference type="SUPFAM" id="SSF51604">
    <property type="entry name" value="Enolase C-terminal domain-like"/>
    <property type="match status" value="1"/>
</dbReference>
<name>A0A923MVH2_9BURK</name>
<dbReference type="GO" id="GO:0009063">
    <property type="term" value="P:amino acid catabolic process"/>
    <property type="evidence" value="ECO:0007669"/>
    <property type="project" value="InterPro"/>
</dbReference>
<dbReference type="InterPro" id="IPR018110">
    <property type="entry name" value="Mandel_Rmase/mucon_lact_enz_CS"/>
</dbReference>
<dbReference type="Gene3D" id="3.20.20.120">
    <property type="entry name" value="Enolase-like C-terminal domain"/>
    <property type="match status" value="1"/>
</dbReference>
<dbReference type="Gene3D" id="3.30.390.10">
    <property type="entry name" value="Enolase-like, N-terminal domain"/>
    <property type="match status" value="1"/>
</dbReference>
<dbReference type="SUPFAM" id="SSF54826">
    <property type="entry name" value="Enolase N-terminal domain-like"/>
    <property type="match status" value="1"/>
</dbReference>
<proteinExistence type="predicted"/>
<organism evidence="5 6">
    <name type="scientific">Ramlibacter cellulosilyticus</name>
    <dbReference type="NCBI Taxonomy" id="2764187"/>
    <lineage>
        <taxon>Bacteria</taxon>
        <taxon>Pseudomonadati</taxon>
        <taxon>Pseudomonadota</taxon>
        <taxon>Betaproteobacteria</taxon>
        <taxon>Burkholderiales</taxon>
        <taxon>Comamonadaceae</taxon>
        <taxon>Ramlibacter</taxon>
    </lineage>
</organism>
<dbReference type="GO" id="GO:0016836">
    <property type="term" value="F:hydro-lyase activity"/>
    <property type="evidence" value="ECO:0007669"/>
    <property type="project" value="TreeGrafter"/>
</dbReference>
<dbReference type="InterPro" id="IPR036849">
    <property type="entry name" value="Enolase-like_C_sf"/>
</dbReference>